<dbReference type="SUPFAM" id="SSF56935">
    <property type="entry name" value="Porins"/>
    <property type="match status" value="1"/>
</dbReference>
<sequence length="884" mass="102361">MYYLLKLNLIFIALLLSFFSFSQNKTIEGKLYNRYGQPINGSLLIKKIKSPQTIIEYHLIRNGKFSYRLKNNYQENLILEITSIGYQSYSEVINIKKSSSTIYVNAQLLKSEITELEEVVVKGKKRPYKIKNDTIEYDVEAYKSGTERKVEDLLKNLPGIEVDNKTGKIKYNGKPIETVMLEGDNLFGYNYTLGTKNINIDIVQSVEAIENYSENKLLKGIENSEKVALNLKLKSDKLDFSGGLDINGGHSNDKLRSNSSTNLLAINKFFKSFGIMSFNNIGINTSPFDFLNPTDNLEYIKELNYKANKIIPETLFSNSLDENRTNINNLFFSNYNAIFNFNESLKAKTNLYYSKNTINNFENTLNSYSIGDNQFKTYDNKVFSATPEYYRGDLKLDYYPSKNSILEYKLSLREEEIKTNSSINSNIRDNTTFNIKSDNVFILQNALYTKKLSRKKVLQVNLVSSTNSVKQNLTLTPSLYDGNSDEQKIALKKEFFKFKSTLLGSESSHKYKFSVGGNISKNPLKTDFISLNNSDTTINGINQIDYKTKEIYALAEDALKIKHFTIKPNVKLRYLNQTILDRVTKNSELINNIIFEPSLRLSYQINRNSNIQTNYSLNKKTNNISWLFNNDILINNRSILKSESNLRLQKNENFNLSYSNTNLFSQLQLRIGIHYNKQKGNYFANSLINENIVITNYFFLNENTETFDFNIYFAKYIPFLKLNIKTNSFYSINNYKNIINNSNLRSNKSYLLTNEIFLKTAFKSNFNFENETILKSNKTISEYKFSNYYLQNKFRLIYQPSNKFISSLTLDHFIPDLNEQVSNIALIDSRISYIIKKNWEINLTANNLTNVKTFTTIQNNDTSTNSYSVGLLQRYFILGLSWTF</sequence>
<accession>A0A9X1HYD3</accession>
<protein>
    <submittedName>
        <fullName evidence="1">Uncharacterized protein</fullName>
    </submittedName>
</protein>
<reference evidence="1" key="1">
    <citation type="submission" date="2021-10" db="EMBL/GenBank/DDBJ databases">
        <title>Tamlana sargassums sp. nov., and Tamlana laminarinivorans sp. nov., two new bacteria isolated from the brown alga.</title>
        <authorList>
            <person name="Li J."/>
        </authorList>
    </citation>
    <scope>NUCLEOTIDE SEQUENCE</scope>
    <source>
        <strain evidence="1">PT2-4</strain>
    </source>
</reference>
<comment type="caution">
    <text evidence="1">The sequence shown here is derived from an EMBL/GenBank/DDBJ whole genome shotgun (WGS) entry which is preliminary data.</text>
</comment>
<name>A0A9X1HYD3_9FLAO</name>
<gene>
    <name evidence="1" type="ORF">LG649_04925</name>
</gene>
<dbReference type="EMBL" id="JAJAPW010000002">
    <property type="protein sequence ID" value="MCB4798175.1"/>
    <property type="molecule type" value="Genomic_DNA"/>
</dbReference>
<dbReference type="RefSeq" id="WP_226541707.1">
    <property type="nucleotide sequence ID" value="NZ_JAJAPW010000002.1"/>
</dbReference>
<evidence type="ECO:0000313" key="1">
    <source>
        <dbReference type="EMBL" id="MCB4798175.1"/>
    </source>
</evidence>
<organism evidence="1 2">
    <name type="scientific">Neotamlana laminarinivorans</name>
    <dbReference type="NCBI Taxonomy" id="2883124"/>
    <lineage>
        <taxon>Bacteria</taxon>
        <taxon>Pseudomonadati</taxon>
        <taxon>Bacteroidota</taxon>
        <taxon>Flavobacteriia</taxon>
        <taxon>Flavobacteriales</taxon>
        <taxon>Flavobacteriaceae</taxon>
        <taxon>Neotamlana</taxon>
    </lineage>
</organism>
<keyword evidence="2" id="KW-1185">Reference proteome</keyword>
<proteinExistence type="predicted"/>
<dbReference type="Proteomes" id="UP001139199">
    <property type="component" value="Unassembled WGS sequence"/>
</dbReference>
<dbReference type="AlphaFoldDB" id="A0A9X1HYD3"/>
<evidence type="ECO:0000313" key="2">
    <source>
        <dbReference type="Proteomes" id="UP001139199"/>
    </source>
</evidence>